<name>H2J413_MARPK</name>
<dbReference type="HOGENOM" id="CLU_1076631_0_0_0"/>
<dbReference type="Proteomes" id="UP000007161">
    <property type="component" value="Chromosome"/>
</dbReference>
<accession>H2J413</accession>
<keyword evidence="2" id="KW-1185">Reference proteome</keyword>
<evidence type="ECO:0000313" key="1">
    <source>
        <dbReference type="EMBL" id="AEX84741.1"/>
    </source>
</evidence>
<protein>
    <recommendedName>
        <fullName evidence="3">Peptidase MA-like domain-containing protein</fullName>
    </recommendedName>
</protein>
<evidence type="ECO:0000313" key="2">
    <source>
        <dbReference type="Proteomes" id="UP000007161"/>
    </source>
</evidence>
<reference evidence="2" key="2">
    <citation type="submission" date="2012-01" db="EMBL/GenBank/DDBJ databases">
        <title>Complete sequence of chromosome of Marinitoga piezophila KA3.</title>
        <authorList>
            <person name="Lucas S."/>
            <person name="Han J."/>
            <person name="Lapidus A."/>
            <person name="Cheng J.-F."/>
            <person name="Goodwin L."/>
            <person name="Pitluck S."/>
            <person name="Peters L."/>
            <person name="Mikhailova N."/>
            <person name="Teshima H."/>
            <person name="Detter J.C."/>
            <person name="Han C."/>
            <person name="Tapia R."/>
            <person name="Land M."/>
            <person name="Hauser L."/>
            <person name="Kyrpides N."/>
            <person name="Ivanova N."/>
            <person name="Pagani I."/>
            <person name="Jebbar M."/>
            <person name="Vannier P."/>
            <person name="Oger P."/>
            <person name="Cario A."/>
            <person name="Bartlett D."/>
            <person name="Noll K.M."/>
            <person name="Woyke T."/>
        </authorList>
    </citation>
    <scope>NUCLEOTIDE SEQUENCE [LARGE SCALE GENOMIC DNA]</scope>
    <source>
        <strain evidence="2">DSM 14283 / JCM 11233 / KA3</strain>
    </source>
</reference>
<dbReference type="eggNOG" id="ENOG503350J">
    <property type="taxonomic scope" value="Bacteria"/>
</dbReference>
<reference evidence="1 2" key="1">
    <citation type="journal article" date="2012" name="J. Bacteriol.">
        <title>Complete Genome Sequence of the Thermophilic, Piezophilic, Heterotrophic Bacterium Marinitoga piezophila KA3.</title>
        <authorList>
            <person name="Lucas S."/>
            <person name="Han J."/>
            <person name="Lapidus A."/>
            <person name="Cheng J.F."/>
            <person name="Goodwin L.A."/>
            <person name="Pitluck S."/>
            <person name="Peters L."/>
            <person name="Mikhailova N."/>
            <person name="Teshima H."/>
            <person name="Detter J.C."/>
            <person name="Han C."/>
            <person name="Tapia R."/>
            <person name="Land M."/>
            <person name="Hauser L."/>
            <person name="Kyrpides N.C."/>
            <person name="Ivanova N."/>
            <person name="Pagani I."/>
            <person name="Vannier P."/>
            <person name="Oger P."/>
            <person name="Bartlett D.H."/>
            <person name="Noll K.M."/>
            <person name="Woyke T."/>
            <person name="Jebbar M."/>
        </authorList>
    </citation>
    <scope>NUCLEOTIDE SEQUENCE [LARGE SCALE GENOMIC DNA]</scope>
    <source>
        <strain evidence="2">DSM 14283 / JCM 11233 / KA3</strain>
    </source>
</reference>
<gene>
    <name evidence="1" type="ordered locus">Marpi_0290</name>
</gene>
<dbReference type="AlphaFoldDB" id="H2J413"/>
<proteinExistence type="predicted"/>
<organism evidence="1 2">
    <name type="scientific">Marinitoga piezophila (strain DSM 14283 / JCM 11233 / KA3)</name>
    <dbReference type="NCBI Taxonomy" id="443254"/>
    <lineage>
        <taxon>Bacteria</taxon>
        <taxon>Thermotogati</taxon>
        <taxon>Thermotogota</taxon>
        <taxon>Thermotogae</taxon>
        <taxon>Petrotogales</taxon>
        <taxon>Petrotogaceae</taxon>
        <taxon>Marinitoga</taxon>
    </lineage>
</organism>
<dbReference type="EMBL" id="CP003257">
    <property type="protein sequence ID" value="AEX84741.1"/>
    <property type="molecule type" value="Genomic_DNA"/>
</dbReference>
<dbReference type="KEGG" id="mpz:Marpi_0290"/>
<sequence>MKINTEIIDTYLMEKNLKKISNNKIFSLIENGKILFEAPPEESYQKIKNTYNLFKNIIFSFKPCNYNIWKNIFEISDNTDNSFIIFPIIGAPSPYEAMIRYDENGNTLMIFDIYLLGKNIDNLPKLKENISLLITHELAHYYIHQRFQYPQKIENQLKYLFFDEGFAHFLSYSNNIEQINWNEKKYIKKREYSYEMLKEKLKNKLDKNLLIKGITANNYWDKYIAISGMFAIIDFWHSNNKKLDSLKLLYKKGPEYLWNFWEINYLTKT</sequence>
<evidence type="ECO:0008006" key="3">
    <source>
        <dbReference type="Google" id="ProtNLM"/>
    </source>
</evidence>
<dbReference type="RefSeq" id="WP_014295813.1">
    <property type="nucleotide sequence ID" value="NC_016751.1"/>
</dbReference>